<name>A0AAW9QLS3_9CHRO</name>
<gene>
    <name evidence="2" type="ORF">V0288_16605</name>
</gene>
<organism evidence="2 3">
    <name type="scientific">Pannus brasiliensis CCIBt3594</name>
    <dbReference type="NCBI Taxonomy" id="1427578"/>
    <lineage>
        <taxon>Bacteria</taxon>
        <taxon>Bacillati</taxon>
        <taxon>Cyanobacteriota</taxon>
        <taxon>Cyanophyceae</taxon>
        <taxon>Oscillatoriophycideae</taxon>
        <taxon>Chroococcales</taxon>
        <taxon>Microcystaceae</taxon>
        <taxon>Pannus</taxon>
    </lineage>
</organism>
<protein>
    <submittedName>
        <fullName evidence="2">FkbM family methyltransferase</fullName>
    </submittedName>
</protein>
<feature type="domain" description="Methyltransferase FkbM" evidence="1">
    <location>
        <begin position="44"/>
        <end position="214"/>
    </location>
</feature>
<reference evidence="2 3" key="1">
    <citation type="submission" date="2024-01" db="EMBL/GenBank/DDBJ databases">
        <title>Genomic insights into the taxonomy and metabolism of the cyanobacterium Pannus brasiliensis CCIBt3594.</title>
        <authorList>
            <person name="Machado M."/>
            <person name="Botero N.B."/>
            <person name="Andreote A.P.D."/>
            <person name="Feitosa A.M.T."/>
            <person name="Popin R."/>
            <person name="Sivonen K."/>
            <person name="Fiore M.F."/>
        </authorList>
    </citation>
    <scope>NUCLEOTIDE SEQUENCE [LARGE SCALE GENOMIC DNA]</scope>
    <source>
        <strain evidence="2 3">CCIBt3594</strain>
    </source>
</reference>
<dbReference type="PANTHER" id="PTHR36973">
    <property type="entry name" value="SLL1456 PROTEIN-RELATED"/>
    <property type="match status" value="1"/>
</dbReference>
<dbReference type="Pfam" id="PF05050">
    <property type="entry name" value="Methyltransf_21"/>
    <property type="match status" value="1"/>
</dbReference>
<dbReference type="InterPro" id="IPR006342">
    <property type="entry name" value="FkbM_mtfrase"/>
</dbReference>
<accession>A0AAW9QLS3</accession>
<proteinExistence type="predicted"/>
<dbReference type="RefSeq" id="WP_332866233.1">
    <property type="nucleotide sequence ID" value="NZ_JBAFSM010000034.1"/>
</dbReference>
<dbReference type="InterPro" id="IPR053188">
    <property type="entry name" value="FkbM_Methyltransferase"/>
</dbReference>
<keyword evidence="2" id="KW-0808">Transferase</keyword>
<dbReference type="SUPFAM" id="SSF53335">
    <property type="entry name" value="S-adenosyl-L-methionine-dependent methyltransferases"/>
    <property type="match status" value="1"/>
</dbReference>
<evidence type="ECO:0000313" key="2">
    <source>
        <dbReference type="EMBL" id="MEG3438750.1"/>
    </source>
</evidence>
<dbReference type="Proteomes" id="UP001328733">
    <property type="component" value="Unassembled WGS sequence"/>
</dbReference>
<dbReference type="Gene3D" id="3.40.50.150">
    <property type="entry name" value="Vaccinia Virus protein VP39"/>
    <property type="match status" value="1"/>
</dbReference>
<comment type="caution">
    <text evidence="2">The sequence shown here is derived from an EMBL/GenBank/DDBJ whole genome shotgun (WGS) entry which is preliminary data.</text>
</comment>
<dbReference type="GO" id="GO:0032259">
    <property type="term" value="P:methylation"/>
    <property type="evidence" value="ECO:0007669"/>
    <property type="project" value="UniProtKB-KW"/>
</dbReference>
<evidence type="ECO:0000313" key="3">
    <source>
        <dbReference type="Proteomes" id="UP001328733"/>
    </source>
</evidence>
<dbReference type="InterPro" id="IPR029063">
    <property type="entry name" value="SAM-dependent_MTases_sf"/>
</dbReference>
<dbReference type="GO" id="GO:0008171">
    <property type="term" value="F:O-methyltransferase activity"/>
    <property type="evidence" value="ECO:0007669"/>
    <property type="project" value="TreeGrafter"/>
</dbReference>
<keyword evidence="3" id="KW-1185">Reference proteome</keyword>
<keyword evidence="2" id="KW-0489">Methyltransferase</keyword>
<dbReference type="AlphaFoldDB" id="A0AAW9QLS3"/>
<sequence>MLKNSLKRIVRSLGFEVKRYNLNNSQVALIGHLLKYYNIDLVFDVGANEGQYARFLRECQYTDRIVSFEPLSSARSRLVAASRNDPRWEIAPQVAIGDREGEITINISENSLSSSVLPMLDTHLKAAPESAFRGSEVVRLSRLDIVAKDYLKDDDRAIFLKIDVQGFEKQAIEGAAGILPRVKGIQLELSLVPLYEGQVLWQEMLDLLQELGFSLYSISPVFNDPETGRALQIDGVFFKS</sequence>
<evidence type="ECO:0000259" key="1">
    <source>
        <dbReference type="Pfam" id="PF05050"/>
    </source>
</evidence>
<dbReference type="EMBL" id="JBAFSM010000034">
    <property type="protein sequence ID" value="MEG3438750.1"/>
    <property type="molecule type" value="Genomic_DNA"/>
</dbReference>
<dbReference type="PANTHER" id="PTHR36973:SF4">
    <property type="entry name" value="NODULATION PROTEIN"/>
    <property type="match status" value="1"/>
</dbReference>
<dbReference type="NCBIfam" id="TIGR01444">
    <property type="entry name" value="fkbM_fam"/>
    <property type="match status" value="1"/>
</dbReference>